<reference evidence="1 2" key="1">
    <citation type="submission" date="2018-03" db="EMBL/GenBank/DDBJ databases">
        <title>Genomic Encyclopedia of Archaeal and Bacterial Type Strains, Phase II (KMG-II): from individual species to whole genera.</title>
        <authorList>
            <person name="Goeker M."/>
        </authorList>
    </citation>
    <scope>NUCLEOTIDE SEQUENCE [LARGE SCALE GENOMIC DNA]</scope>
    <source>
        <strain evidence="1 2">DSM 29057</strain>
    </source>
</reference>
<comment type="caution">
    <text evidence="1">The sequence shown here is derived from an EMBL/GenBank/DDBJ whole genome shotgun (WGS) entry which is preliminary data.</text>
</comment>
<dbReference type="AlphaFoldDB" id="A0A2P8FA75"/>
<accession>A0A2P8FA75</accession>
<evidence type="ECO:0000313" key="1">
    <source>
        <dbReference type="EMBL" id="PSL18610.1"/>
    </source>
</evidence>
<organism evidence="1 2">
    <name type="scientific">Dyadobacter jiangsuensis</name>
    <dbReference type="NCBI Taxonomy" id="1591085"/>
    <lineage>
        <taxon>Bacteria</taxon>
        <taxon>Pseudomonadati</taxon>
        <taxon>Bacteroidota</taxon>
        <taxon>Cytophagia</taxon>
        <taxon>Cytophagales</taxon>
        <taxon>Spirosomataceae</taxon>
        <taxon>Dyadobacter</taxon>
    </lineage>
</organism>
<dbReference type="RefSeq" id="WP_106599715.1">
    <property type="nucleotide sequence ID" value="NZ_PYAS01000030.1"/>
</dbReference>
<sequence>MESPATEVLFDKLREFGRVPDEMLVELSEHIQIETFKKDSEIGPKNIRQNVIYFVAAGIVKGNYFNQFGKEVVTGFWWENMFIITKDHGTIAEPEHLTFIEDTILLSLSATSIDVLTTKYSEASRLSNKLNAIERRRLRQRAEILLLPAADAYKAFQQSYPSTRIKLQDIAHFLGIRPFTLSRIRACR</sequence>
<evidence type="ECO:0000313" key="2">
    <source>
        <dbReference type="Proteomes" id="UP000241964"/>
    </source>
</evidence>
<name>A0A2P8FA75_9BACT</name>
<proteinExistence type="predicted"/>
<gene>
    <name evidence="1" type="ORF">CLV60_13037</name>
</gene>
<protein>
    <submittedName>
        <fullName evidence="1">CRP-like cAMP-binding protein</fullName>
    </submittedName>
</protein>
<dbReference type="InterPro" id="IPR014710">
    <property type="entry name" value="RmlC-like_jellyroll"/>
</dbReference>
<dbReference type="Proteomes" id="UP000241964">
    <property type="component" value="Unassembled WGS sequence"/>
</dbReference>
<keyword evidence="2" id="KW-1185">Reference proteome</keyword>
<dbReference type="OrthoDB" id="947112at2"/>
<dbReference type="Gene3D" id="2.60.120.10">
    <property type="entry name" value="Jelly Rolls"/>
    <property type="match status" value="1"/>
</dbReference>
<dbReference type="InterPro" id="IPR018490">
    <property type="entry name" value="cNMP-bd_dom_sf"/>
</dbReference>
<dbReference type="EMBL" id="PYAS01000030">
    <property type="protein sequence ID" value="PSL18610.1"/>
    <property type="molecule type" value="Genomic_DNA"/>
</dbReference>
<dbReference type="SUPFAM" id="SSF51206">
    <property type="entry name" value="cAMP-binding domain-like"/>
    <property type="match status" value="1"/>
</dbReference>